<dbReference type="Proteomes" id="UP001160148">
    <property type="component" value="Unassembled WGS sequence"/>
</dbReference>
<comment type="caution">
    <text evidence="1">The sequence shown here is derived from an EMBL/GenBank/DDBJ whole genome shotgun (WGS) entry which is preliminary data.</text>
</comment>
<dbReference type="AlphaFoldDB" id="A0AAV0XZY0"/>
<proteinExistence type="predicted"/>
<protein>
    <submittedName>
        <fullName evidence="1">Uncharacterized protein</fullName>
    </submittedName>
</protein>
<organism evidence="1 2">
    <name type="scientific">Macrosiphum euphorbiae</name>
    <name type="common">potato aphid</name>
    <dbReference type="NCBI Taxonomy" id="13131"/>
    <lineage>
        <taxon>Eukaryota</taxon>
        <taxon>Metazoa</taxon>
        <taxon>Ecdysozoa</taxon>
        <taxon>Arthropoda</taxon>
        <taxon>Hexapoda</taxon>
        <taxon>Insecta</taxon>
        <taxon>Pterygota</taxon>
        <taxon>Neoptera</taxon>
        <taxon>Paraneoptera</taxon>
        <taxon>Hemiptera</taxon>
        <taxon>Sternorrhyncha</taxon>
        <taxon>Aphidomorpha</taxon>
        <taxon>Aphidoidea</taxon>
        <taxon>Aphididae</taxon>
        <taxon>Macrosiphini</taxon>
        <taxon>Macrosiphum</taxon>
    </lineage>
</organism>
<keyword evidence="2" id="KW-1185">Reference proteome</keyword>
<evidence type="ECO:0000313" key="2">
    <source>
        <dbReference type="Proteomes" id="UP001160148"/>
    </source>
</evidence>
<evidence type="ECO:0000313" key="1">
    <source>
        <dbReference type="EMBL" id="CAI6373693.1"/>
    </source>
</evidence>
<dbReference type="EMBL" id="CARXXK010001111">
    <property type="protein sequence ID" value="CAI6373693.1"/>
    <property type="molecule type" value="Genomic_DNA"/>
</dbReference>
<gene>
    <name evidence="1" type="ORF">MEUPH1_LOCUS27405</name>
</gene>
<sequence>MVHGPCGYMNPNSPCMGENQKCSKRYPKAFTNSTITEDDGYPLYRQRDFGSGGFKSTVLRNSTFLEIANRFIVPYNPLPLKTFNAHINVEWCHSVKSIKYICKYINKGSDQALRIFQQSY</sequence>
<dbReference type="PANTHER" id="PTHR10492">
    <property type="match status" value="1"/>
</dbReference>
<name>A0AAV0XZY0_9HEMI</name>
<accession>A0AAV0XZY0</accession>
<reference evidence="1 2" key="1">
    <citation type="submission" date="2023-01" db="EMBL/GenBank/DDBJ databases">
        <authorList>
            <person name="Whitehead M."/>
        </authorList>
    </citation>
    <scope>NUCLEOTIDE SEQUENCE [LARGE SCALE GENOMIC DNA]</scope>
</reference>